<dbReference type="InterPro" id="IPR010496">
    <property type="entry name" value="AL/BT2_dom"/>
</dbReference>
<protein>
    <recommendedName>
        <fullName evidence="1">3-keto-alpha-glucoside-1,2-lyase/3-keto-2-hydroxy-glucal hydratase domain-containing protein</fullName>
    </recommendedName>
</protein>
<dbReference type="Gene3D" id="2.60.120.560">
    <property type="entry name" value="Exo-inulinase, domain 1"/>
    <property type="match status" value="1"/>
</dbReference>
<comment type="caution">
    <text evidence="2">The sequence shown here is derived from an EMBL/GenBank/DDBJ whole genome shotgun (WGS) entry which is preliminary data.</text>
</comment>
<feature type="non-terminal residue" evidence="2">
    <location>
        <position position="1"/>
    </location>
</feature>
<feature type="domain" description="3-keto-alpha-glucoside-1,2-lyase/3-keto-2-hydroxy-glucal hydratase" evidence="1">
    <location>
        <begin position="1"/>
        <end position="124"/>
    </location>
</feature>
<dbReference type="GO" id="GO:0016787">
    <property type="term" value="F:hydrolase activity"/>
    <property type="evidence" value="ECO:0007669"/>
    <property type="project" value="InterPro"/>
</dbReference>
<dbReference type="EMBL" id="BARU01042524">
    <property type="protein sequence ID" value="GAH85854.1"/>
    <property type="molecule type" value="Genomic_DNA"/>
</dbReference>
<evidence type="ECO:0000313" key="2">
    <source>
        <dbReference type="EMBL" id="GAH85854.1"/>
    </source>
</evidence>
<gene>
    <name evidence="2" type="ORF">S03H2_65321</name>
</gene>
<dbReference type="AlphaFoldDB" id="X1K6G5"/>
<reference evidence="2" key="1">
    <citation type="journal article" date="2014" name="Front. Microbiol.">
        <title>High frequency of phylogenetically diverse reductive dehalogenase-homologous genes in deep subseafloor sedimentary metagenomes.</title>
        <authorList>
            <person name="Kawai M."/>
            <person name="Futagami T."/>
            <person name="Toyoda A."/>
            <person name="Takaki Y."/>
            <person name="Nishi S."/>
            <person name="Hori S."/>
            <person name="Arai W."/>
            <person name="Tsubouchi T."/>
            <person name="Morono Y."/>
            <person name="Uchiyama I."/>
            <person name="Ito T."/>
            <person name="Fujiyama A."/>
            <person name="Inagaki F."/>
            <person name="Takami H."/>
        </authorList>
    </citation>
    <scope>NUCLEOTIDE SEQUENCE</scope>
    <source>
        <strain evidence="2">Expedition CK06-06</strain>
    </source>
</reference>
<proteinExistence type="predicted"/>
<accession>X1K6G5</accession>
<evidence type="ECO:0000259" key="1">
    <source>
        <dbReference type="Pfam" id="PF06439"/>
    </source>
</evidence>
<sequence>YGDFELLVDWKIEAGGDSGLYLRGSPQVQIWDLAQRPEGSGGLYNNKKGPSKPLKCADNPVGQWNTFRVIMTGERVTVYLNDVLVVDDVVLENYWERDKPIYPVGQIELQSHSSPLYFRNVFIREIPPS</sequence>
<dbReference type="Pfam" id="PF06439">
    <property type="entry name" value="3keto-disac_hyd"/>
    <property type="match status" value="1"/>
</dbReference>
<name>X1K6G5_9ZZZZ</name>
<organism evidence="2">
    <name type="scientific">marine sediment metagenome</name>
    <dbReference type="NCBI Taxonomy" id="412755"/>
    <lineage>
        <taxon>unclassified sequences</taxon>
        <taxon>metagenomes</taxon>
        <taxon>ecological metagenomes</taxon>
    </lineage>
</organism>